<keyword evidence="2" id="KW-0479">Metal-binding</keyword>
<dbReference type="SUPFAM" id="SSF48264">
    <property type="entry name" value="Cytochrome P450"/>
    <property type="match status" value="1"/>
</dbReference>
<dbReference type="AlphaFoldDB" id="A0AAW1RU45"/>
<dbReference type="GO" id="GO:0005506">
    <property type="term" value="F:iron ion binding"/>
    <property type="evidence" value="ECO:0007669"/>
    <property type="project" value="InterPro"/>
</dbReference>
<dbReference type="EMBL" id="JALJOU010000023">
    <property type="protein sequence ID" value="KAK9837127.1"/>
    <property type="molecule type" value="Genomic_DNA"/>
</dbReference>
<dbReference type="GO" id="GO:0004497">
    <property type="term" value="F:monooxygenase activity"/>
    <property type="evidence" value="ECO:0007669"/>
    <property type="project" value="InterPro"/>
</dbReference>
<evidence type="ECO:0000256" key="2">
    <source>
        <dbReference type="PIRSR" id="PIRSR602401-1"/>
    </source>
</evidence>
<dbReference type="PRINTS" id="PR00463">
    <property type="entry name" value="EP450I"/>
</dbReference>
<dbReference type="GO" id="GO:0016705">
    <property type="term" value="F:oxidoreductase activity, acting on paired donors, with incorporation or reduction of molecular oxygen"/>
    <property type="evidence" value="ECO:0007669"/>
    <property type="project" value="InterPro"/>
</dbReference>
<comment type="similarity">
    <text evidence="1">Belongs to the cytochrome P450 family.</text>
</comment>
<evidence type="ECO:0000256" key="4">
    <source>
        <dbReference type="SAM" id="SignalP"/>
    </source>
</evidence>
<comment type="cofactor">
    <cofactor evidence="2">
        <name>heme</name>
        <dbReference type="ChEBI" id="CHEBI:30413"/>
    </cofactor>
</comment>
<reference evidence="5 6" key="1">
    <citation type="journal article" date="2024" name="Nat. Commun.">
        <title>Phylogenomics reveals the evolutionary origins of lichenization in chlorophyte algae.</title>
        <authorList>
            <person name="Puginier C."/>
            <person name="Libourel C."/>
            <person name="Otte J."/>
            <person name="Skaloud P."/>
            <person name="Haon M."/>
            <person name="Grisel S."/>
            <person name="Petersen M."/>
            <person name="Berrin J.G."/>
            <person name="Delaux P.M."/>
            <person name="Dal Grande F."/>
            <person name="Keller J."/>
        </authorList>
    </citation>
    <scope>NUCLEOTIDE SEQUENCE [LARGE SCALE GENOMIC DNA]</scope>
    <source>
        <strain evidence="5 6">SAG 245.80</strain>
    </source>
</reference>
<comment type="caution">
    <text evidence="5">The sequence shown here is derived from an EMBL/GenBank/DDBJ whole genome shotgun (WGS) entry which is preliminary data.</text>
</comment>
<dbReference type="InterPro" id="IPR036396">
    <property type="entry name" value="Cyt_P450_sf"/>
</dbReference>
<dbReference type="Pfam" id="PF00067">
    <property type="entry name" value="p450"/>
    <property type="match status" value="1"/>
</dbReference>
<dbReference type="PANTHER" id="PTHR24305">
    <property type="entry name" value="CYTOCHROME P450"/>
    <property type="match status" value="1"/>
</dbReference>
<evidence type="ECO:0000313" key="5">
    <source>
        <dbReference type="EMBL" id="KAK9837127.1"/>
    </source>
</evidence>
<dbReference type="Proteomes" id="UP001445335">
    <property type="component" value="Unassembled WGS sequence"/>
</dbReference>
<evidence type="ECO:0000256" key="1">
    <source>
        <dbReference type="ARBA" id="ARBA00010617"/>
    </source>
</evidence>
<dbReference type="InterPro" id="IPR002401">
    <property type="entry name" value="Cyt_P450_E_grp-I"/>
</dbReference>
<protein>
    <recommendedName>
        <fullName evidence="7">Cytochrome P450</fullName>
    </recommendedName>
</protein>
<feature type="binding site" description="axial binding residue" evidence="2">
    <location>
        <position position="484"/>
    </location>
    <ligand>
        <name>heme</name>
        <dbReference type="ChEBI" id="CHEBI:30413"/>
    </ligand>
    <ligandPart>
        <name>Fe</name>
        <dbReference type="ChEBI" id="CHEBI:18248"/>
    </ligandPart>
</feature>
<feature type="signal peptide" evidence="4">
    <location>
        <begin position="1"/>
        <end position="18"/>
    </location>
</feature>
<feature type="chain" id="PRO_5043553530" description="Cytochrome P450" evidence="4">
    <location>
        <begin position="19"/>
        <end position="544"/>
    </location>
</feature>
<keyword evidence="4" id="KW-0732">Signal</keyword>
<accession>A0AAW1RU45</accession>
<keyword evidence="2" id="KW-0349">Heme</keyword>
<evidence type="ECO:0000256" key="3">
    <source>
        <dbReference type="SAM" id="MobiDB-lite"/>
    </source>
</evidence>
<keyword evidence="6" id="KW-1185">Reference proteome</keyword>
<feature type="compositionally biased region" description="Low complexity" evidence="3">
    <location>
        <begin position="442"/>
        <end position="453"/>
    </location>
</feature>
<name>A0AAW1RU45_9CHLO</name>
<feature type="region of interest" description="Disordered" evidence="3">
    <location>
        <begin position="439"/>
        <end position="465"/>
    </location>
</feature>
<dbReference type="PRINTS" id="PR00385">
    <property type="entry name" value="P450"/>
</dbReference>
<proteinExistence type="inferred from homology"/>
<evidence type="ECO:0008006" key="7">
    <source>
        <dbReference type="Google" id="ProtNLM"/>
    </source>
</evidence>
<gene>
    <name evidence="5" type="ORF">WJX81_004899</name>
</gene>
<sequence>MAAILAKVVALLLPLHWAHLALRRQGIPKASSGNPLAASAPWKRRDLHRLGQADCEALGGIFYFRILGFNCVQISDPWLAAEVLELGSRRPDLVDKPRGLPLPIYDCFDRGTSDPPQPSMISAAASDPLWRVIRKGVAPAFSAPNIRRAFAAVEEVTGRLLARLREHGAQRLLDLDGALMCHALDVIGKVAFSRDFKATMDLNGPGAAACRMIKEICAVGVDDMRNPLRPILRAMPFLPEAWTYRRRTLALTRSVQALMRDLAEEVHARGARSEEEDPTVAGHLMRVRDAAGRPLPFTRLWSEISIVFMAGMETTGHTISWTLYLVSQHPAVEARLAAELDAAGLLLTRARPRPRALAHADLGRLTYLQSVVKEAQRLFSVAPLVVRRALRDVRVGQYDVPAGTCLLLHVYAMHTTSANWSQPAEFLPERWLESDAEYARWPPEGGPAETGPASHCSPDPEASWQGGQTRARRFMPFLEGSRQCVGMSLARMTTATTVAALLSCFTFRLSDDMGGPEGVRASEAYYVTIQPAEGLRMHAIPRPC</sequence>
<evidence type="ECO:0000313" key="6">
    <source>
        <dbReference type="Proteomes" id="UP001445335"/>
    </source>
</evidence>
<dbReference type="PANTHER" id="PTHR24305:SF166">
    <property type="entry name" value="CYTOCHROME P450 12A4, MITOCHONDRIAL-RELATED"/>
    <property type="match status" value="1"/>
</dbReference>
<dbReference type="Gene3D" id="1.10.630.10">
    <property type="entry name" value="Cytochrome P450"/>
    <property type="match status" value="1"/>
</dbReference>
<keyword evidence="2" id="KW-0408">Iron</keyword>
<dbReference type="InterPro" id="IPR001128">
    <property type="entry name" value="Cyt_P450"/>
</dbReference>
<dbReference type="GO" id="GO:0020037">
    <property type="term" value="F:heme binding"/>
    <property type="evidence" value="ECO:0007669"/>
    <property type="project" value="InterPro"/>
</dbReference>
<organism evidence="5 6">
    <name type="scientific">Elliptochloris bilobata</name>
    <dbReference type="NCBI Taxonomy" id="381761"/>
    <lineage>
        <taxon>Eukaryota</taxon>
        <taxon>Viridiplantae</taxon>
        <taxon>Chlorophyta</taxon>
        <taxon>core chlorophytes</taxon>
        <taxon>Trebouxiophyceae</taxon>
        <taxon>Trebouxiophyceae incertae sedis</taxon>
        <taxon>Elliptochloris clade</taxon>
        <taxon>Elliptochloris</taxon>
    </lineage>
</organism>
<dbReference type="InterPro" id="IPR050121">
    <property type="entry name" value="Cytochrome_P450_monoxygenase"/>
</dbReference>